<dbReference type="Pfam" id="PF01255">
    <property type="entry name" value="Prenyltransf"/>
    <property type="match status" value="1"/>
</dbReference>
<reference evidence="6 7" key="1">
    <citation type="submission" date="2021-02" db="EMBL/GenBank/DDBJ databases">
        <title>Plant Genome Project.</title>
        <authorList>
            <person name="Zhang R.-G."/>
        </authorList>
    </citation>
    <scope>NUCLEOTIDE SEQUENCE [LARGE SCALE GENOMIC DNA]</scope>
    <source>
        <tissue evidence="6">Leaves</tissue>
    </source>
</reference>
<protein>
    <recommendedName>
        <fullName evidence="5">Alkyl transferase</fullName>
        <ecNumber evidence="5">2.5.1.-</ecNumber>
    </recommendedName>
</protein>
<dbReference type="InterPro" id="IPR001441">
    <property type="entry name" value="UPP_synth-like"/>
</dbReference>
<evidence type="ECO:0000256" key="5">
    <source>
        <dbReference type="RuleBase" id="RU363018"/>
    </source>
</evidence>
<dbReference type="Proteomes" id="UP000827721">
    <property type="component" value="Unassembled WGS sequence"/>
</dbReference>
<dbReference type="NCBIfam" id="TIGR00055">
    <property type="entry name" value="uppS"/>
    <property type="match status" value="1"/>
</dbReference>
<evidence type="ECO:0000256" key="3">
    <source>
        <dbReference type="ARBA" id="ARBA00005432"/>
    </source>
</evidence>
<evidence type="ECO:0000256" key="2">
    <source>
        <dbReference type="ARBA" id="ARBA00004922"/>
    </source>
</evidence>
<name>A0ABQ8HJ02_9ROSI</name>
<dbReference type="EMBL" id="JAFEMO010000010">
    <property type="protein sequence ID" value="KAH7561014.1"/>
    <property type="molecule type" value="Genomic_DNA"/>
</dbReference>
<evidence type="ECO:0000313" key="6">
    <source>
        <dbReference type="EMBL" id="KAH7561014.1"/>
    </source>
</evidence>
<dbReference type="PROSITE" id="PS01066">
    <property type="entry name" value="UPP_SYNTHASE"/>
    <property type="match status" value="1"/>
</dbReference>
<comment type="pathway">
    <text evidence="2">Protein modification; protein glycosylation.</text>
</comment>
<evidence type="ECO:0000313" key="7">
    <source>
        <dbReference type="Proteomes" id="UP000827721"/>
    </source>
</evidence>
<dbReference type="PANTHER" id="PTHR10291">
    <property type="entry name" value="DEHYDRODOLICHYL DIPHOSPHATE SYNTHASE FAMILY MEMBER"/>
    <property type="match status" value="1"/>
</dbReference>
<dbReference type="InterPro" id="IPR036424">
    <property type="entry name" value="UPP_synth-like_sf"/>
</dbReference>
<keyword evidence="4 5" id="KW-0808">Transferase</keyword>
<accession>A0ABQ8HJ02</accession>
<gene>
    <name evidence="6" type="ORF">JRO89_XS10G0158900</name>
</gene>
<dbReference type="Gene3D" id="3.40.1180.10">
    <property type="entry name" value="Decaprenyl diphosphate synthase-like"/>
    <property type="match status" value="1"/>
</dbReference>
<dbReference type="EC" id="2.5.1.-" evidence="5"/>
<comment type="similarity">
    <text evidence="3 5">Belongs to the UPP synthase family.</text>
</comment>
<keyword evidence="7" id="KW-1185">Reference proteome</keyword>
<dbReference type="CDD" id="cd00475">
    <property type="entry name" value="Cis_IPPS"/>
    <property type="match status" value="1"/>
</dbReference>
<dbReference type="SUPFAM" id="SSF64005">
    <property type="entry name" value="Undecaprenyl diphosphate synthase"/>
    <property type="match status" value="1"/>
</dbReference>
<sequence length="314" mass="36088">METQIGCGANQLFKRVGTFLRKCLFRVLSVGEIPNHIAFILDGNRRYARKHNLAVEAGYRAGFVSLLSILKYCSEMGVKHVTIFAFSVDNFKRRPHEVQCVMDLMLEKMEVLLKEENVVKQYGVRICFIGSLKLLSEPIRIAAEKVTKATAKNTRTVIFICMAYSSGNEITHAVQHSCIDKLENHSQARKHAKTHDDVNECVEEHEKEGTTMVKLEDVEKHMCMRVAPDPDIIIRTSGENRLSNFLLWQTDSCVLYAPAALWPEIGLWHLVWAVINFQRYHSYLEKKRKQLILPQEQFFTPTISSDCCKQTLKR</sequence>
<proteinExistence type="inferred from homology"/>
<dbReference type="InterPro" id="IPR018520">
    <property type="entry name" value="UPP_synth-like_CS"/>
</dbReference>
<evidence type="ECO:0000256" key="4">
    <source>
        <dbReference type="ARBA" id="ARBA00022679"/>
    </source>
</evidence>
<evidence type="ECO:0000256" key="1">
    <source>
        <dbReference type="ARBA" id="ARBA00002674"/>
    </source>
</evidence>
<organism evidence="6 7">
    <name type="scientific">Xanthoceras sorbifolium</name>
    <dbReference type="NCBI Taxonomy" id="99658"/>
    <lineage>
        <taxon>Eukaryota</taxon>
        <taxon>Viridiplantae</taxon>
        <taxon>Streptophyta</taxon>
        <taxon>Embryophyta</taxon>
        <taxon>Tracheophyta</taxon>
        <taxon>Spermatophyta</taxon>
        <taxon>Magnoliopsida</taxon>
        <taxon>eudicotyledons</taxon>
        <taxon>Gunneridae</taxon>
        <taxon>Pentapetalae</taxon>
        <taxon>rosids</taxon>
        <taxon>malvids</taxon>
        <taxon>Sapindales</taxon>
        <taxon>Sapindaceae</taxon>
        <taxon>Xanthoceroideae</taxon>
        <taxon>Xanthoceras</taxon>
    </lineage>
</organism>
<dbReference type="PANTHER" id="PTHR10291:SF43">
    <property type="entry name" value="DEHYDRODOLICHYL DIPHOSPHATE SYNTHASE COMPLEX SUBUNIT DHDDS"/>
    <property type="match status" value="1"/>
</dbReference>
<comment type="caution">
    <text evidence="6">The sequence shown here is derived from an EMBL/GenBank/DDBJ whole genome shotgun (WGS) entry which is preliminary data.</text>
</comment>
<comment type="function">
    <text evidence="1">Catalyzes cis-prenyl chain elongation to produce the polyprenyl backbone of dolichol, a glycosyl carrier-lipid required for the biosynthesis of several classes of glycoprotein.</text>
</comment>